<keyword evidence="2" id="KW-0328">Glycosyltransferase</keyword>
<comment type="caution">
    <text evidence="2">The sequence shown here is derived from an EMBL/GenBank/DDBJ whole genome shotgun (WGS) entry which is preliminary data.</text>
</comment>
<dbReference type="EMBL" id="QNUH01000004">
    <property type="protein sequence ID" value="REC79281.1"/>
    <property type="molecule type" value="Genomic_DNA"/>
</dbReference>
<dbReference type="Proteomes" id="UP000257030">
    <property type="component" value="Unassembled WGS sequence"/>
</dbReference>
<evidence type="ECO:0000259" key="1">
    <source>
        <dbReference type="Pfam" id="PF00534"/>
    </source>
</evidence>
<dbReference type="SUPFAM" id="SSF48208">
    <property type="entry name" value="Six-hairpin glycosidases"/>
    <property type="match status" value="1"/>
</dbReference>
<dbReference type="GO" id="GO:0005975">
    <property type="term" value="P:carbohydrate metabolic process"/>
    <property type="evidence" value="ECO:0007669"/>
    <property type="project" value="InterPro"/>
</dbReference>
<dbReference type="PANTHER" id="PTHR12526">
    <property type="entry name" value="GLYCOSYLTRANSFERASE"/>
    <property type="match status" value="1"/>
</dbReference>
<evidence type="ECO:0000313" key="2">
    <source>
        <dbReference type="EMBL" id="REC79281.1"/>
    </source>
</evidence>
<organism evidence="2 3">
    <name type="scientific">Chryseobacterium elymi</name>
    <dbReference type="NCBI Taxonomy" id="395936"/>
    <lineage>
        <taxon>Bacteria</taxon>
        <taxon>Pseudomonadati</taxon>
        <taxon>Bacteroidota</taxon>
        <taxon>Flavobacteriia</taxon>
        <taxon>Flavobacteriales</taxon>
        <taxon>Weeksellaceae</taxon>
        <taxon>Chryseobacterium group</taxon>
        <taxon>Chryseobacterium</taxon>
    </lineage>
</organism>
<evidence type="ECO:0000313" key="3">
    <source>
        <dbReference type="Proteomes" id="UP000257030"/>
    </source>
</evidence>
<dbReference type="SUPFAM" id="SSF53756">
    <property type="entry name" value="UDP-Glycosyltransferase/glycogen phosphorylase"/>
    <property type="match status" value="1"/>
</dbReference>
<feature type="domain" description="Glycosyl transferase family 1" evidence="1">
    <location>
        <begin position="202"/>
        <end position="375"/>
    </location>
</feature>
<dbReference type="RefSeq" id="WP_116011108.1">
    <property type="nucleotide sequence ID" value="NZ_QNUH01000004.1"/>
</dbReference>
<keyword evidence="3" id="KW-1185">Reference proteome</keyword>
<accession>A0A3D9DN71</accession>
<sequence length="778" mass="89539">MKNKLNRRKRLLRQLLLKPVPKKAPQLLMISTFPPRECGIATYTQDLIQAINNKFTESFDIKICALENGKHDYDENVNYILETQNPHSYYRLIQDINASDRIELVVLQHEFGLFRGNEKELLMLLQSVEKTSVVVFHTVLPKPDRETQQYIRSIAEITDMLIVMTQAAKKILEDDYLIAKEKITVIPHGTHLVENSDKKALKEKYGYQHRKILSTFGLLSSGKSIETTLKALPFVIKQHPETLFLIIGKTHPCVVQQEGEKYRQSLELLIKELQLSGNVAFVNEYLALDTLLEYLQLTDIYLFTSKDPNQAVSGTFSYAISCGCPIISTPIPHALEVLEKGAGIIIDFNDSLQLAKQVNTLLDDELLRNKIALNGLHQMAPTAWENSAIAHVQLFKKITNSNLNTQYKMPKINLNHLRKMTTDFGILQFSIINHPDKDSGYTLDDNARALIAMCQFYRIYKIKNDLNYINIYFYFILFTFQEEGYFLNYVDIKKQFTEQNGSCNPEDSFGRAIWALGYLISMQDIISSELIVKAKKLFNKAILQAQYVHSTRAMAFIIKGVYFANTKNGNPLNIQLIEQLADRLVQMYKHETDDQWQWYESYLTYANSVLPEAMLFAWLTIRKPIYQSIALDSFNFLLSKIFSQDAIKVISNKGWMHNGQEINPAHTGGEQPIDVAYTIIALSEFYSNFNIEDYKYKMFNAFDWFLGNNHLNQIVYNPCTGGCYDGVEDHYINLNQGAESTISYLMARLTMEKYAIPKENINKKYSTENISIKNDMKI</sequence>
<dbReference type="InterPro" id="IPR008928">
    <property type="entry name" value="6-hairpin_glycosidase_sf"/>
</dbReference>
<dbReference type="PANTHER" id="PTHR12526:SF572">
    <property type="entry name" value="BLL5144 PROTEIN"/>
    <property type="match status" value="1"/>
</dbReference>
<name>A0A3D9DN71_9FLAO</name>
<dbReference type="OrthoDB" id="9765330at2"/>
<gene>
    <name evidence="2" type="ORF">DRF60_05455</name>
</gene>
<dbReference type="InterPro" id="IPR001296">
    <property type="entry name" value="Glyco_trans_1"/>
</dbReference>
<reference evidence="2 3" key="1">
    <citation type="journal article" date="2010" name="Syst. Appl. Microbiol.">
        <title>Four new species of Chryseobacterium from the rhizosphere of coastal sand dune plants, Chryseobacterium elymi sp. nov., Chryseobacterium hagamense sp. nov., Chryseobacterium lathyri sp. nov. and Chryseobacterium rhizosphaerae sp. nov.</title>
        <authorList>
            <person name="Cho S.H."/>
            <person name="Lee K.S."/>
            <person name="Shin D.S."/>
            <person name="Han J.H."/>
            <person name="Park K.S."/>
            <person name="Lee C.H."/>
            <person name="Park K.H."/>
            <person name="Kim S.B."/>
        </authorList>
    </citation>
    <scope>NUCLEOTIDE SEQUENCE [LARGE SCALE GENOMIC DNA]</scope>
    <source>
        <strain evidence="2 3">KCTC 22547</strain>
    </source>
</reference>
<proteinExistence type="predicted"/>
<dbReference type="Pfam" id="PF00534">
    <property type="entry name" value="Glycos_transf_1"/>
    <property type="match status" value="1"/>
</dbReference>
<keyword evidence="2" id="KW-0808">Transferase</keyword>
<dbReference type="GO" id="GO:0016757">
    <property type="term" value="F:glycosyltransferase activity"/>
    <property type="evidence" value="ECO:0007669"/>
    <property type="project" value="UniProtKB-KW"/>
</dbReference>
<dbReference type="Gene3D" id="3.40.50.2000">
    <property type="entry name" value="Glycogen Phosphorylase B"/>
    <property type="match status" value="2"/>
</dbReference>
<protein>
    <submittedName>
        <fullName evidence="2">Mannosyltransferase</fullName>
    </submittedName>
</protein>
<dbReference type="AlphaFoldDB" id="A0A3D9DN71"/>